<dbReference type="Proteomes" id="UP000829362">
    <property type="component" value="Segment"/>
</dbReference>
<keyword evidence="2" id="KW-1185">Reference proteome</keyword>
<dbReference type="EMBL" id="OL473597">
    <property type="protein sequence ID" value="UNH61203.1"/>
    <property type="molecule type" value="Genomic_DNA"/>
</dbReference>
<gene>
    <name evidence="1" type="ORF">SSZBM1_86</name>
</gene>
<proteinExistence type="predicted"/>
<organism evidence="1 2">
    <name type="scientific">Synechococcus phage S-SZBM1</name>
    <dbReference type="NCBI Taxonomy" id="2926475"/>
    <lineage>
        <taxon>Viruses</taxon>
        <taxon>Duplodnaviria</taxon>
        <taxon>Heunggongvirae</taxon>
        <taxon>Uroviricota</taxon>
        <taxon>Caudoviricetes</taxon>
        <taxon>Pantevenvirales</taxon>
        <taxon>Kyanoviridae</taxon>
        <taxon>Shenzhenivirus</taxon>
        <taxon>Shenzhenivirus sszbm1</taxon>
    </lineage>
</organism>
<accession>A0AC61TSJ0</accession>
<name>A0AC61TSJ0_9CAUD</name>
<evidence type="ECO:0000313" key="2">
    <source>
        <dbReference type="Proteomes" id="UP000829362"/>
    </source>
</evidence>
<protein>
    <submittedName>
        <fullName evidence="1">Ribonuclease H</fullName>
    </submittedName>
</protein>
<evidence type="ECO:0000313" key="1">
    <source>
        <dbReference type="EMBL" id="UNH61203.1"/>
    </source>
</evidence>
<reference evidence="1" key="1">
    <citation type="submission" date="2021-11" db="EMBL/GenBank/DDBJ databases">
        <authorList>
            <person name="Rong C."/>
            <person name="Yang Y."/>
            <person name="Li S."/>
            <person name="Zhou K."/>
            <person name="Xu Y."/>
            <person name="Zhang R."/>
            <person name="Zhang Y."/>
        </authorList>
    </citation>
    <scope>NUCLEOTIDE SEQUENCE</scope>
</reference>
<sequence length="292" mass="34570">MILVDMNQVCISNLMVSLTSTVTNVSEGLVRHMVLNSLRSYRKKFFKDYGELVLCYDSKHYWRRKEFPYYKGTRKKDREKSALDWNEIFETLNKIRDEIRENLPYKVVEVDGAEADDVIACLIQHQAYLNIDLMNDMKSPEKVLIMSGDKDFQQLHKYKFVSQYNPVQKKFVECDNPRKYLLEHIIKGDRGDGIPNFLSDDDTFVSEKRQKPLAKVKLAKWIEMSPEDFTDKVTAQNYERNRKLIDFDCIPEHVYDDIIHTYETTETSLRGNMYPYFGRHGLNEMLDHITEF</sequence>